<dbReference type="GO" id="GO:0020037">
    <property type="term" value="F:heme binding"/>
    <property type="evidence" value="ECO:0007669"/>
    <property type="project" value="InterPro"/>
</dbReference>
<reference evidence="9 10" key="1">
    <citation type="journal article" date="2019" name="Commun. Biol.">
        <title>The bagworm genome reveals a unique fibroin gene that provides high tensile strength.</title>
        <authorList>
            <person name="Kono N."/>
            <person name="Nakamura H."/>
            <person name="Ohtoshi R."/>
            <person name="Tomita M."/>
            <person name="Numata K."/>
            <person name="Arakawa K."/>
        </authorList>
    </citation>
    <scope>NUCLEOTIDE SEQUENCE [LARGE SCALE GENOMIC DNA]</scope>
</reference>
<dbReference type="GO" id="GO:0016705">
    <property type="term" value="F:oxidoreductase activity, acting on paired donors, with incorporation or reduction of molecular oxygen"/>
    <property type="evidence" value="ECO:0007669"/>
    <property type="project" value="InterPro"/>
</dbReference>
<evidence type="ECO:0000256" key="7">
    <source>
        <dbReference type="ARBA" id="ARBA00023033"/>
    </source>
</evidence>
<comment type="caution">
    <text evidence="9">The sequence shown here is derived from an EMBL/GenBank/DDBJ whole genome shotgun (WGS) entry which is preliminary data.</text>
</comment>
<evidence type="ECO:0000256" key="3">
    <source>
        <dbReference type="ARBA" id="ARBA00022617"/>
    </source>
</evidence>
<dbReference type="InterPro" id="IPR036396">
    <property type="entry name" value="Cyt_P450_sf"/>
</dbReference>
<keyword evidence="6 8" id="KW-0408">Iron</keyword>
<dbReference type="PRINTS" id="PR00463">
    <property type="entry name" value="EP450I"/>
</dbReference>
<evidence type="ECO:0000256" key="2">
    <source>
        <dbReference type="ARBA" id="ARBA00010617"/>
    </source>
</evidence>
<dbReference type="AlphaFoldDB" id="A0A4C1SHX9"/>
<evidence type="ECO:0000313" key="10">
    <source>
        <dbReference type="Proteomes" id="UP000299102"/>
    </source>
</evidence>
<sequence length="285" mass="32788">MIKWWLQIPVLYWLLGEKKKEDYYIKTVTEMSSHIVEKRRIALNNEGVRNLKENDEKIMNVVDRYILCGELSPQEIVWETFSLFTTSQEASAKVASGVLLFLAHLPVWQDKVYNEIVAVLGPGDSYVHEEDLKKLLYLDMVYKEVLRYLPIAALIQRTVEDEIAIKNGEYVLSAGTTVIIPLHGLHRDPRLWEDPDEADPGRFSPENVKQRDPDTFIPFSLGPMDCLGRVYAVSLIKTLVVWVLRRAVLEAEGNIRDLELHVAISVKFAKGYNLRVRPRLQNVSK</sequence>
<evidence type="ECO:0000256" key="6">
    <source>
        <dbReference type="ARBA" id="ARBA00023004"/>
    </source>
</evidence>
<feature type="binding site" description="axial binding residue" evidence="8">
    <location>
        <position position="226"/>
    </location>
    <ligand>
        <name>heme</name>
        <dbReference type="ChEBI" id="CHEBI:30413"/>
    </ligand>
    <ligandPart>
        <name>Fe</name>
        <dbReference type="ChEBI" id="CHEBI:18248"/>
    </ligandPart>
</feature>
<dbReference type="EMBL" id="BGZK01000006">
    <property type="protein sequence ID" value="GBP00730.1"/>
    <property type="molecule type" value="Genomic_DNA"/>
</dbReference>
<proteinExistence type="inferred from homology"/>
<dbReference type="InterPro" id="IPR001128">
    <property type="entry name" value="Cyt_P450"/>
</dbReference>
<keyword evidence="4 8" id="KW-0479">Metal-binding</keyword>
<dbReference type="OrthoDB" id="6692864at2759"/>
<protein>
    <submittedName>
        <fullName evidence="9">Phylloquinone omega-hydroxylase CYP4F2</fullName>
    </submittedName>
</protein>
<dbReference type="PANTHER" id="PTHR24291:SF50">
    <property type="entry name" value="BIFUNCTIONAL ALBAFLAVENONE MONOOXYGENASE_TERPENE SYNTHASE"/>
    <property type="match status" value="1"/>
</dbReference>
<keyword evidence="10" id="KW-1185">Reference proteome</keyword>
<accession>A0A4C1SHX9</accession>
<dbReference type="Proteomes" id="UP000299102">
    <property type="component" value="Unassembled WGS sequence"/>
</dbReference>
<dbReference type="InterPro" id="IPR002401">
    <property type="entry name" value="Cyt_P450_E_grp-I"/>
</dbReference>
<dbReference type="PANTHER" id="PTHR24291">
    <property type="entry name" value="CYTOCHROME P450 FAMILY 4"/>
    <property type="match status" value="1"/>
</dbReference>
<dbReference type="GO" id="GO:0004497">
    <property type="term" value="F:monooxygenase activity"/>
    <property type="evidence" value="ECO:0007669"/>
    <property type="project" value="UniProtKB-KW"/>
</dbReference>
<comment type="cofactor">
    <cofactor evidence="1 8">
        <name>heme</name>
        <dbReference type="ChEBI" id="CHEBI:30413"/>
    </cofactor>
</comment>
<keyword evidence="3 8" id="KW-0349">Heme</keyword>
<dbReference type="Pfam" id="PF00067">
    <property type="entry name" value="p450"/>
    <property type="match status" value="1"/>
</dbReference>
<dbReference type="STRING" id="151549.A0A4C1SHX9"/>
<evidence type="ECO:0000256" key="5">
    <source>
        <dbReference type="ARBA" id="ARBA00023002"/>
    </source>
</evidence>
<dbReference type="Gene3D" id="1.10.630.10">
    <property type="entry name" value="Cytochrome P450"/>
    <property type="match status" value="1"/>
</dbReference>
<name>A0A4C1SHX9_EUMVA</name>
<keyword evidence="5" id="KW-0560">Oxidoreductase</keyword>
<evidence type="ECO:0000256" key="8">
    <source>
        <dbReference type="PIRSR" id="PIRSR602401-1"/>
    </source>
</evidence>
<dbReference type="GO" id="GO:0005506">
    <property type="term" value="F:iron ion binding"/>
    <property type="evidence" value="ECO:0007669"/>
    <property type="project" value="InterPro"/>
</dbReference>
<evidence type="ECO:0000313" key="9">
    <source>
        <dbReference type="EMBL" id="GBP00730.1"/>
    </source>
</evidence>
<evidence type="ECO:0000256" key="1">
    <source>
        <dbReference type="ARBA" id="ARBA00001971"/>
    </source>
</evidence>
<dbReference type="InterPro" id="IPR050196">
    <property type="entry name" value="Cytochrome_P450_Monoox"/>
</dbReference>
<organism evidence="9 10">
    <name type="scientific">Eumeta variegata</name>
    <name type="common">Bagworm moth</name>
    <name type="synonym">Eumeta japonica</name>
    <dbReference type="NCBI Taxonomy" id="151549"/>
    <lineage>
        <taxon>Eukaryota</taxon>
        <taxon>Metazoa</taxon>
        <taxon>Ecdysozoa</taxon>
        <taxon>Arthropoda</taxon>
        <taxon>Hexapoda</taxon>
        <taxon>Insecta</taxon>
        <taxon>Pterygota</taxon>
        <taxon>Neoptera</taxon>
        <taxon>Endopterygota</taxon>
        <taxon>Lepidoptera</taxon>
        <taxon>Glossata</taxon>
        <taxon>Ditrysia</taxon>
        <taxon>Tineoidea</taxon>
        <taxon>Psychidae</taxon>
        <taxon>Oiketicinae</taxon>
        <taxon>Eumeta</taxon>
    </lineage>
</organism>
<gene>
    <name evidence="9" type="primary">CYP4F2</name>
    <name evidence="9" type="ORF">EVAR_76964_1</name>
</gene>
<dbReference type="SUPFAM" id="SSF48264">
    <property type="entry name" value="Cytochrome P450"/>
    <property type="match status" value="1"/>
</dbReference>
<evidence type="ECO:0000256" key="4">
    <source>
        <dbReference type="ARBA" id="ARBA00022723"/>
    </source>
</evidence>
<comment type="similarity">
    <text evidence="2">Belongs to the cytochrome P450 family.</text>
</comment>
<keyword evidence="7" id="KW-0503">Monooxygenase</keyword>